<comment type="caution">
    <text evidence="1">The sequence shown here is derived from an EMBL/GenBank/DDBJ whole genome shotgun (WGS) entry which is preliminary data.</text>
</comment>
<evidence type="ECO:0000313" key="2">
    <source>
        <dbReference type="Proteomes" id="UP000012046"/>
    </source>
</evidence>
<sequence>MVFLILALALSGCASTQFQVSSADLVNNQSVKFIDQRSEISIKGGKVRLTDAHYYHSDQAITPSKLLLLNDAITKHFGAGFKGEVIIQQFDVIDYYAKRLRGAQSASIASIGVFSPTDWNGNDDFILCNITIVIEGEIYSSTHATAYRLTENKMVVYQEESYKNAVKKSIEGALSTLFSS</sequence>
<proteinExistence type="predicted"/>
<reference evidence="1 2" key="1">
    <citation type="journal article" date="2012" name="J. Bacteriol.">
        <title>Genome Sequence of Extracellular-Protease-Producing Alishewanella jeotgali Isolated from Traditional Korean Fermented Seafood.</title>
        <authorList>
            <person name="Jung J."/>
            <person name="Chun J."/>
            <person name="Park W."/>
        </authorList>
    </citation>
    <scope>NUCLEOTIDE SEQUENCE [LARGE SCALE GENOMIC DNA]</scope>
    <source>
        <strain evidence="1 2">KCTC 22429</strain>
    </source>
</reference>
<name>H3ZJ67_9ALTE</name>
<dbReference type="EMBL" id="AHTH01000058">
    <property type="protein sequence ID" value="EHR39373.1"/>
    <property type="molecule type" value="Genomic_DNA"/>
</dbReference>
<gene>
    <name evidence="1" type="ORF">AJE_17165</name>
</gene>
<accession>H3ZJ67</accession>
<organism evidence="1 2">
    <name type="scientific">Alishewanella jeotgali KCTC 22429</name>
    <dbReference type="NCBI Taxonomy" id="1129374"/>
    <lineage>
        <taxon>Bacteria</taxon>
        <taxon>Pseudomonadati</taxon>
        <taxon>Pseudomonadota</taxon>
        <taxon>Gammaproteobacteria</taxon>
        <taxon>Alteromonadales</taxon>
        <taxon>Alteromonadaceae</taxon>
        <taxon>Alishewanella</taxon>
    </lineage>
</organism>
<protein>
    <submittedName>
        <fullName evidence="1">Uncharacterized protein</fullName>
    </submittedName>
</protein>
<dbReference type="AlphaFoldDB" id="H3ZJ67"/>
<dbReference type="STRING" id="1129374.AJE_17165"/>
<keyword evidence="2" id="KW-1185">Reference proteome</keyword>
<dbReference type="PATRIC" id="fig|1129374.4.peg.3398"/>
<evidence type="ECO:0000313" key="1">
    <source>
        <dbReference type="EMBL" id="EHR39373.1"/>
    </source>
</evidence>
<dbReference type="Proteomes" id="UP000012046">
    <property type="component" value="Unassembled WGS sequence"/>
</dbReference>